<dbReference type="Gene3D" id="3.90.25.10">
    <property type="entry name" value="UDP-galactose 4-epimerase, domain 1"/>
    <property type="match status" value="1"/>
</dbReference>
<comment type="caution">
    <text evidence="4">The sequence shown here is derived from an EMBL/GenBank/DDBJ whole genome shotgun (WGS) entry which is preliminary data.</text>
</comment>
<dbReference type="CDD" id="cd05259">
    <property type="entry name" value="PCBER_SDR_a"/>
    <property type="match status" value="1"/>
</dbReference>
<dbReference type="InterPro" id="IPR050608">
    <property type="entry name" value="NmrA-type/Isoflavone_red_sf"/>
</dbReference>
<dbReference type="SUPFAM" id="SSF51735">
    <property type="entry name" value="NAD(P)-binding Rossmann-fold domains"/>
    <property type="match status" value="1"/>
</dbReference>
<organism evidence="4 5">
    <name type="scientific">Arachis hypogaea</name>
    <name type="common">Peanut</name>
    <dbReference type="NCBI Taxonomy" id="3818"/>
    <lineage>
        <taxon>Eukaryota</taxon>
        <taxon>Viridiplantae</taxon>
        <taxon>Streptophyta</taxon>
        <taxon>Embryophyta</taxon>
        <taxon>Tracheophyta</taxon>
        <taxon>Spermatophyta</taxon>
        <taxon>Magnoliopsida</taxon>
        <taxon>eudicotyledons</taxon>
        <taxon>Gunneridae</taxon>
        <taxon>Pentapetalae</taxon>
        <taxon>rosids</taxon>
        <taxon>fabids</taxon>
        <taxon>Fabales</taxon>
        <taxon>Fabaceae</taxon>
        <taxon>Papilionoideae</taxon>
        <taxon>50 kb inversion clade</taxon>
        <taxon>dalbergioids sensu lato</taxon>
        <taxon>Dalbergieae</taxon>
        <taxon>Pterocarpus clade</taxon>
        <taxon>Arachis</taxon>
    </lineage>
</organism>
<protein>
    <recommendedName>
        <fullName evidence="3">NmrA-like domain-containing protein</fullName>
    </recommendedName>
</protein>
<keyword evidence="1" id="KW-0521">NADP</keyword>
<dbReference type="AlphaFoldDB" id="A0A444WRX4"/>
<reference evidence="4 5" key="1">
    <citation type="submission" date="2019-01" db="EMBL/GenBank/DDBJ databases">
        <title>Sequencing of cultivated peanut Arachis hypogaea provides insights into genome evolution and oil improvement.</title>
        <authorList>
            <person name="Chen X."/>
        </authorList>
    </citation>
    <scope>NUCLEOTIDE SEQUENCE [LARGE SCALE GENOMIC DNA]</scope>
    <source>
        <strain evidence="5">cv. Fuhuasheng</strain>
        <tissue evidence="4">Leaves</tissue>
    </source>
</reference>
<evidence type="ECO:0000256" key="1">
    <source>
        <dbReference type="ARBA" id="ARBA00022857"/>
    </source>
</evidence>
<sequence length="308" mass="34092">MATKSKILVIGGTGYIGKHIVVASAKEGHPTFALVRESSVSHPEKSKLIESFKSHGVTLVYGDLSDHESLVKAIKQVDVVISTVGGPQIADQFNIIKAIKEAGNIKRFLPSEFGLDVDRQHAIEPVVGFFGVKAKIRRAVEAEGIPYTYVSSNGFAGYFLPTLFQQNVTAPPRDKVVILGDGNVKSIYVEEKDIAAYTIKTIDDPRTLNKSLYLRPPANVLSFNELVSLWENKINKTLHKIYVPEDQILKSIQESSFPRNMMLAVCHSLIVKGDCVNFDIAPSFGVEASELYPEVKYTTVDEYMNQFL</sequence>
<feature type="domain" description="NmrA-like" evidence="3">
    <location>
        <begin position="3"/>
        <end position="304"/>
    </location>
</feature>
<dbReference type="Pfam" id="PF05368">
    <property type="entry name" value="NmrA"/>
    <property type="match status" value="1"/>
</dbReference>
<proteinExistence type="predicted"/>
<evidence type="ECO:0000313" key="5">
    <source>
        <dbReference type="Proteomes" id="UP000289738"/>
    </source>
</evidence>
<dbReference type="InterPro" id="IPR036291">
    <property type="entry name" value="NAD(P)-bd_dom_sf"/>
</dbReference>
<evidence type="ECO:0000256" key="2">
    <source>
        <dbReference type="ARBA" id="ARBA00023002"/>
    </source>
</evidence>
<dbReference type="EMBL" id="SDMP01000021">
    <property type="protein sequence ID" value="RYQ80149.1"/>
    <property type="molecule type" value="Genomic_DNA"/>
</dbReference>
<evidence type="ECO:0000313" key="4">
    <source>
        <dbReference type="EMBL" id="RYQ80149.1"/>
    </source>
</evidence>
<gene>
    <name evidence="4" type="ORF">Ahy_Scaffold1g106743</name>
</gene>
<dbReference type="GO" id="GO:0009807">
    <property type="term" value="P:lignan biosynthetic process"/>
    <property type="evidence" value="ECO:0007669"/>
    <property type="project" value="UniProtKB-ARBA"/>
</dbReference>
<dbReference type="InterPro" id="IPR008030">
    <property type="entry name" value="NmrA-like"/>
</dbReference>
<evidence type="ECO:0000259" key="3">
    <source>
        <dbReference type="Pfam" id="PF05368"/>
    </source>
</evidence>
<keyword evidence="2" id="KW-0560">Oxidoreductase</keyword>
<keyword evidence="5" id="KW-1185">Reference proteome</keyword>
<dbReference type="InterPro" id="IPR045312">
    <property type="entry name" value="PCBER-like"/>
</dbReference>
<accession>A0A444WRX4</accession>
<dbReference type="Gene3D" id="3.40.50.720">
    <property type="entry name" value="NAD(P)-binding Rossmann-like Domain"/>
    <property type="match status" value="1"/>
</dbReference>
<dbReference type="PANTHER" id="PTHR43349">
    <property type="entry name" value="PINORESINOL REDUCTASE-RELATED"/>
    <property type="match status" value="1"/>
</dbReference>
<name>A0A444WRX4_ARAHY</name>
<dbReference type="PANTHER" id="PTHR43349:SF40">
    <property type="entry name" value="PHENYLCOUMARAN BENZYLIC ETHER REDUCTASE-LIKE PROTEIN FI1"/>
    <property type="match status" value="1"/>
</dbReference>
<dbReference type="GO" id="GO:0016491">
    <property type="term" value="F:oxidoreductase activity"/>
    <property type="evidence" value="ECO:0007669"/>
    <property type="project" value="UniProtKB-KW"/>
</dbReference>
<dbReference type="Proteomes" id="UP000289738">
    <property type="component" value="Unassembled WGS sequence"/>
</dbReference>